<dbReference type="OrthoDB" id="7238323at2"/>
<keyword evidence="1" id="KW-0472">Membrane</keyword>
<dbReference type="KEGG" id="gai:IMCC3135_12640"/>
<gene>
    <name evidence="2" type="ORF">IMCC3135_12640</name>
</gene>
<organism evidence="2 3">
    <name type="scientific">Granulosicoccus antarcticus IMCC3135</name>
    <dbReference type="NCBI Taxonomy" id="1192854"/>
    <lineage>
        <taxon>Bacteria</taxon>
        <taxon>Pseudomonadati</taxon>
        <taxon>Pseudomonadota</taxon>
        <taxon>Gammaproteobacteria</taxon>
        <taxon>Chromatiales</taxon>
        <taxon>Granulosicoccaceae</taxon>
        <taxon>Granulosicoccus</taxon>
    </lineage>
</organism>
<dbReference type="RefSeq" id="WP_088917913.1">
    <property type="nucleotide sequence ID" value="NZ_CP018632.1"/>
</dbReference>
<reference evidence="2 3" key="1">
    <citation type="submission" date="2016-12" db="EMBL/GenBank/DDBJ databases">
        <authorList>
            <person name="Song W.-J."/>
            <person name="Kurnit D.M."/>
        </authorList>
    </citation>
    <scope>NUCLEOTIDE SEQUENCE [LARGE SCALE GENOMIC DNA]</scope>
    <source>
        <strain evidence="2 3">IMCC3135</strain>
    </source>
</reference>
<keyword evidence="1" id="KW-1133">Transmembrane helix</keyword>
<dbReference type="EMBL" id="CP018632">
    <property type="protein sequence ID" value="ASJ72616.1"/>
    <property type="molecule type" value="Genomic_DNA"/>
</dbReference>
<feature type="transmembrane region" description="Helical" evidence="1">
    <location>
        <begin position="180"/>
        <end position="200"/>
    </location>
</feature>
<protein>
    <recommendedName>
        <fullName evidence="4">PepSY domain-containing protein</fullName>
    </recommendedName>
</protein>
<name>A0A2Z2NML1_9GAMM</name>
<evidence type="ECO:0000256" key="1">
    <source>
        <dbReference type="SAM" id="Phobius"/>
    </source>
</evidence>
<dbReference type="AlphaFoldDB" id="A0A2Z2NML1"/>
<sequence>MLSSSARFIHAWMGAILALLLILIASTGTALIWKDAYVRLAFAQQAQGLDRNVNDLLSIVESSESAFGAHTINHIRFGDENVGISRIDLVNKHAAYIAADGSVLEEWAPNGRPEDWLLDLHHRLLSGTAGLYVVGAAGLASLLMILAGLVAYWPKRRHWRVGLIPRKLIRPHILLSHRNLGFLSSLPFAIVLLSGVVITFPDTSRSFFYSPESDTYGADFGEGVDALDGQSEAVWERALGRAMTVFPQAHITGLVWPSAAEDKVIQMRTTSEWAEHGNSRVHITAFDGMMGLRVDASTSSLGEKAYQAMRTVHTGGFDGWLYDVFLSIIGIGMTYIGLSGFTTFISHRLPRSRRKAASK</sequence>
<dbReference type="Proteomes" id="UP000250079">
    <property type="component" value="Chromosome"/>
</dbReference>
<evidence type="ECO:0000313" key="3">
    <source>
        <dbReference type="Proteomes" id="UP000250079"/>
    </source>
</evidence>
<evidence type="ECO:0000313" key="2">
    <source>
        <dbReference type="EMBL" id="ASJ72616.1"/>
    </source>
</evidence>
<keyword evidence="1" id="KW-0812">Transmembrane</keyword>
<dbReference type="PANTHER" id="PTHR34219:SF3">
    <property type="entry name" value="BLL7967 PROTEIN"/>
    <property type="match status" value="1"/>
</dbReference>
<feature type="transmembrane region" description="Helical" evidence="1">
    <location>
        <begin position="324"/>
        <end position="345"/>
    </location>
</feature>
<dbReference type="PANTHER" id="PTHR34219">
    <property type="entry name" value="IRON-REGULATED INNER MEMBRANE PROTEIN-RELATED"/>
    <property type="match status" value="1"/>
</dbReference>
<keyword evidence="3" id="KW-1185">Reference proteome</keyword>
<feature type="transmembrane region" description="Helical" evidence="1">
    <location>
        <begin position="129"/>
        <end position="153"/>
    </location>
</feature>
<dbReference type="Pfam" id="PF03929">
    <property type="entry name" value="PepSY_TM"/>
    <property type="match status" value="1"/>
</dbReference>
<accession>A0A2Z2NML1</accession>
<dbReference type="InterPro" id="IPR005625">
    <property type="entry name" value="PepSY-ass_TM"/>
</dbReference>
<evidence type="ECO:0008006" key="4">
    <source>
        <dbReference type="Google" id="ProtNLM"/>
    </source>
</evidence>
<proteinExistence type="predicted"/>